<dbReference type="EMBL" id="JAWDJW010000001">
    <property type="protein sequence ID" value="KAK3082381.1"/>
    <property type="molecule type" value="Genomic_DNA"/>
</dbReference>
<protein>
    <submittedName>
        <fullName evidence="1">Uncharacterized protein</fullName>
    </submittedName>
</protein>
<name>A0ACC3E0C9_9PEZI</name>
<comment type="caution">
    <text evidence="1">The sequence shown here is derived from an EMBL/GenBank/DDBJ whole genome shotgun (WGS) entry which is preliminary data.</text>
</comment>
<keyword evidence="2" id="KW-1185">Reference proteome</keyword>
<dbReference type="Proteomes" id="UP001186974">
    <property type="component" value="Unassembled WGS sequence"/>
</dbReference>
<evidence type="ECO:0000313" key="2">
    <source>
        <dbReference type="Proteomes" id="UP001186974"/>
    </source>
</evidence>
<organism evidence="1 2">
    <name type="scientific">Coniosporium uncinatum</name>
    <dbReference type="NCBI Taxonomy" id="93489"/>
    <lineage>
        <taxon>Eukaryota</taxon>
        <taxon>Fungi</taxon>
        <taxon>Dikarya</taxon>
        <taxon>Ascomycota</taxon>
        <taxon>Pezizomycotina</taxon>
        <taxon>Dothideomycetes</taxon>
        <taxon>Dothideomycetes incertae sedis</taxon>
        <taxon>Coniosporium</taxon>
    </lineage>
</organism>
<gene>
    <name evidence="1" type="ORF">LTS18_004293</name>
</gene>
<sequence>MDCSQAVSILLSRSQELPPELVNIIINGTNGTFLNAISNATLQRALTDRIITHLECLAAEICARWTSSKNLASVTAAFGRAVIAVPFVAEHAEAYFTRHPFAEVLASTKDDEELQEVMLGVFRLLVFDNTAFAQYVRPSDVQQCLSHSSRPVRYLAVRILSLYLHAADAATEQTISEYLGQGAVYGLWEEKNIDYRFLSLWEERRYADVDRSLAAIRNSGPDNRATLQAPRVLEYEDLSPLTVSVAGVLLPRPKPASARTSFRNSVIPTSTTLRNLKLFAKALLTPGPILLSGLAGSGKTSLVTHVSERLNKLDTMVTLHLNEQSDAKLLIGMYTSGSKPGSFTWQPGVLTTAVREGRWVFIEDLDRAPNEIISTLLPLIERGQLLIPGRREVVPVARGFKIIATNRTSIGTNGEERQVGTHMLGSRFWKHVHFHTMSDLELMEVIEGTCPALHEHIPSLLKVYARLAVILRSPSFAAESKTGSIRPVTVRDLLKWCRRIAARLRSTTTFSSSQLDDIFLEALDCFAGSLPNGPPLFAIAEGIAEELHVDPQRRDHLVLDRDVPYENGVARKGGALRIGRARLHTKNRPTMTAKRPFAINGHTARLLERIAVAVDLKEPLLLVGETGTGKTTCIQHLADQAGRRLVPFNLSQQSESGDLLGGFKPVNVRSIVIPLKDEFDDLFEISFSRKQNQSYLDLLNKSFAKGQWKRVCKLWDGALGMVRDLNKAPASPRTTNGNAATEHPKKRQKTDRNESLHASPFDFPNDRWQSFAANVKVLEAQLSSRSDAFTFSFVEGNIVKAVRNGDWVLLDEINLASPDTLETLADLIGGGPGGAPSLMLTETGNVERIEAHPDFRLFAAMNPATDVGKKDLPAGIRSRFTELYVESPDRDVKSLLSIVDTYIGGAADRTVVSDVTNLYLKIQGLASSNMLVDGAGQKPHFSLRTLTRTLSYARELAPLCSLRRGLYEGFHMSFLTFLDKHSEKLLEPVIEQHLFSKNARAEMKKPLRKPENGKIHVKIEGYWLHQGSLAPEEQPSYIITPFVQRNMKNLIRAASTRRYPVLIQGPTSSGKTSMIEYLAKKSGNKFVRINNHEHTDLQEYMGTYISGSDGKLQFQEGILVKALREGHWVVLDELNLAPSDVLEALNRLLDDNRELLLPETQEVVRPHEDFMLFATQNPAGLYGGRKVLSRAFRNRFLELYFDDIPVGELNEILHKRTRIPESWSRRIVEVYKELSNLRQEDRLFEQKSFATLRDLFRWALRNADSVEQLAINGYMLLAERVRKQDERQAVKAVIEKIMSSRGPRIRIDDKALYSATGSPEISMFQSNQGSQHVVWTQAMRRLFVLVAHALCNNEPVLLVGETGCGKTTVCQMLADTFGKTLHILNAHQNTETGDLIGAQRPVRNKASFEQQLIQQLQSALAISKPSTVFPDDVQVLMQDYVHLSPEEKASVPDQISQAIEVLQAKLASLFEWSDGSLVNAMKNGQYFLLDEISLADDSVLERLNSVLESHRTLLLAEKGPVDSFVVARDGFQFLATMNPGGDFGKRELSPALRNRFTEIWVPSLSDVDDIAQIVTAKLKHPASQYAESIVTFSQWFNQRYSGSSTSSVSVRDTLAWVEFVNKCTSLETMDAILQGAAMVFIDTLGANPAALLAITTDKIQEERHQCLLKLSELLDYDLVPRYHQALQIRETDSIMCIGTFEVPKAGASGLGATFTFAAPTTLMNAMRVFRALQLNKPILLEGSPGVGKTSLVVALANSVSKPLARINLSEQTDLMDLFGSDVPAEGAKAGTFAWKDAPFLTAMKNGDWVLLDEMNLASQSVLEGLNACLDHRGEVYISELDQTFKRHSDFRVFAAQNPHHQGGGRKGLPVSFVNRFTVVYADVFSPLDLLIICRQALPNVDEALVAKLIRFVAELDANVVQQRRFGANGGPWEFNLRDTLRWLQLSTSKQGLLPAATSQDLLDIIFTQRFRTSSDRSSVQRLFSHTFGESIQPRNRSSSLSRQAVQVGLGLLPRDHLTRTLNAQASSTKEHFAAAETMMVCIQQGWPVVLVGPSGCGKTALIESMAAATGAKLTTFPMNADIDAMDLVGGYEQLDPGRKVEYFVSRFRNFLQIQLVKALTNGGSANFTILFHLLQLISSHFMKQKLVAVHEQLQKLQIEGAEGFLLECNDLLQAPEDVQGARFEWVDGMLVHALENGEWLVLDNANLCSSSVLDRLNSLLEPNGYLSINEHSMENGEARVVKPHQGFRIFLTMDPHYGELSRAMRNRAVEVFMMPSTPDMATEMLRRYAFDFELSMSGFRNFMHPDLLSSMSVSSSLVTEISWDHLVYRNCSLFHQFQEQVATGLLGYDVSAVTILLKVLEGCNTIVQSLCESSQLSIGSSIFDIRPLLSGQSIHPLNNELLVRYNANVSAQSHWWAALHETAVELCKMEAALSNATSIAGPVSSMNRLQRSLSAGRIPSLAKDSTAKVAQFLNQCIKSIKSWIVERIASRDKPMHVGTALKNLTLFWWNLFRLVNAPDFEEATFQSFLDIGRQQLSGSAAWPTQLAGLFAGLRTALQVFASSNKLSTGICMERIWADLRPQVPRSYNDLQSVLSLESIAARFDQVTFGANAPMTELVRIRNALHDATDLAMKQSVDLVELTASFSGAIAGLENQGPEAKAALSPHFRTDFDMLCQYLILNCDRASPVAEEDSLLAQSAILAQRQTQMPLGKPNGSSGHRALSLIKHLTASDKIRLDSSATVSLLRNTTDVGSVELKQLDLLQSEVDVLGRVLSTHSSVLTQSPFLVLDAVLKALSDQITELCTHDAAELEMMQFYTIKRNHLDSVYDYLQASFSNDQDKTRKAADAWTHFGLAATLLYVPDRQCDPALRPKVERDLFAARSAELQEQMRALEHFNTCITGQPTSLRSRLLKEELSEMGTEPEVPAIARPPVSDLARLQGDFQSLLSICRGVERLMASNPDTVFHDATIQQNLRQTIDRLSNNYRAYDDITGVAVGFLRCLQMAFSLSANAASQPDANTVAVLSRLHSTTPILSDAAVHPLLEQVMQDLQLTHTDVSLQMHALDVIAMVRSVHVSYTPSLEIRNQIYATFDHLFQAWKVKLSMDQQESQKKSSLYTYRGGDDESDAIDAEELDALFPDYENGSRSPEIDSSNMSRKDLAVRISDVHAQVMSPTDDSVNNVRSVLANATDMLTSLSGKSLPCDSWVGFGATLPLTFSALNTASQLVNSSSVNSRAYNFYTDPHIPEVRNLVLLVGRVQSRFHHIHTVWPEHAVPAEALRVCDELIAFRIHDPVAKIITKTEKLHETIHEWQKVASKEFSAATLYDEVTNLLISWRQLELTTWARLLDIETDKCIEDAKSWWFIAYENIIAAPESLLSGGQDLNLHVRELLATLESFFASTTLGQYHQRLQLLIQFKQHIELRAIDEPKFTALGTALGNFIIFYSRFEQPISEALQSGRQKLERNVKEVLLLASWKDRTIDALRQSAKTSHRKLFKLVRKFRKLLNQPVEPIIRQGLPEKSVVDTLFGPLHVVDASVDSEAYQHCDVSLPSWSARPTRFKNAEATLVVMKKMSATPLNAVDGISYISTFLSDVESSIAQLQKATPSTLTEENKETVKHLKARKRKLFADILKDVRQMGFRASLGGDTLAKQDSLATVLAVVPKLPNGSATPLDGSAYYFDKLLDLMPQVRERSREHHDDLTSAEVSRSVGYLESLLQTSISQRHTVAHGFYELHSLQRSIELAAALWPARVVKADSEVNLNLGSQAAILAWLPPLISIVAEIVGSQAQLGKFDAATVTNGLNGWAMKLQKLQQVSLPMLPEGVHSVAHVAHVDLIKQELDGFRMALTQWTEQFPMLKQVLQRLLPWIDGVPKRTLETVNGHRDLSVDRVADLVFSLLDSILGAIQDLEKSLSTIPSSTDDAAWYTAEGKALAQSVRALHTAHIYKSLQTLLDGMRYMDSAGLRTVAAVFASVMPIIEQYYKICQHHVTKVAVFHEATCKLGYRLAKSFVQIGKQGFCTPPEKSNEKADTDDKLEGGTGLGEGEGAEDISKDIGEDEDLSELAQEPSSKKDKEEIEDEKDAVDMADEEMEGEMGDAEDQEDGEESNASDKGDEEMDEEVGDVDDLGPSTVDEKMWDDPESAEKDKEGDAGKGKKNEDQMAAQDEQQAAEEQQEEEDAEAGAEESEDVQKQDMEHTDANLQQGENLDLPEDMDMDGQKSDESDSESLDGLEEDEAGQEDGNVEDKPTEAAEDDTEMGQGEGEDEISETDMPADLDEPRDLEEEEEGGGEECGEVETNDAGDEAPDEQPDDNDGLLSAQDDQANSADDAAESQAQGVGTNEQQQEEQSSSENKAKQDQGTAGKEAENEQGVAGEEGTQGQVSQRDAVARADEQQATPQNEAFKKLGDALERWYNQQRQIHQPAKRDDAETQQQLQPDVDMADADFEHLNDDETSADAQALGTATEEQAKALDDKQAVATNEQERENDEFFDEADELQDKDQDVEMQDDETQAGQPHPESDITSKAFVGEQPNLPMRDRPQANDQDAVEESEVQDLETQLSPTQPERHSPSTLTIETARELWSHHESSTRHLSLLLTEQLRLILTPTLATKMRGDFRTGKRLNIKRIIPYIASQYKRDKIWMRRSVPSKRQYQIMLAVDDSKSMAEGSAQEMALQTLVLVGRSLSMLEVGEVSVVGFGSEVKMLHPFDRPFSSEAGVEVFQGFTFAQAKTDVKKLVTESIDMLREARLKASGSGAELWQLQLIISDGICEDHEAITRLVRQAQEERIMIVFVIVDAVNTGSASSSSAESKGESITDLQTAKFGPDENGEMKLVRGKYLDTFPFRWWIVVRDVRELPGVLATALRQWFSEVVDTGAY</sequence>
<evidence type="ECO:0000313" key="1">
    <source>
        <dbReference type="EMBL" id="KAK3082381.1"/>
    </source>
</evidence>
<accession>A0ACC3E0C9</accession>
<reference evidence="1" key="1">
    <citation type="submission" date="2024-09" db="EMBL/GenBank/DDBJ databases">
        <title>Black Yeasts Isolated from many extreme environments.</title>
        <authorList>
            <person name="Coleine C."/>
            <person name="Stajich J.E."/>
            <person name="Selbmann L."/>
        </authorList>
    </citation>
    <scope>NUCLEOTIDE SEQUENCE</scope>
    <source>
        <strain evidence="1">CCFEE 5737</strain>
    </source>
</reference>
<proteinExistence type="predicted"/>